<evidence type="ECO:0000256" key="3">
    <source>
        <dbReference type="ARBA" id="ARBA00022989"/>
    </source>
</evidence>
<dbReference type="InterPro" id="IPR002797">
    <property type="entry name" value="Polysacc_synth"/>
</dbReference>
<dbReference type="PANTHER" id="PTHR43424">
    <property type="entry name" value="LOCUS PUTATIVE PROTEIN 1-RELATED"/>
    <property type="match status" value="1"/>
</dbReference>
<feature type="transmembrane region" description="Helical" evidence="5">
    <location>
        <begin position="215"/>
        <end position="238"/>
    </location>
</feature>
<dbReference type="Pfam" id="PF01943">
    <property type="entry name" value="Polysacc_synt"/>
    <property type="match status" value="1"/>
</dbReference>
<feature type="transmembrane region" description="Helical" evidence="5">
    <location>
        <begin position="119"/>
        <end position="138"/>
    </location>
</feature>
<feature type="transmembrane region" description="Helical" evidence="5">
    <location>
        <begin position="12"/>
        <end position="33"/>
    </location>
</feature>
<name>A0A412YT12_9FIRM</name>
<keyword evidence="3 5" id="KW-1133">Transmembrane helix</keyword>
<evidence type="ECO:0000256" key="4">
    <source>
        <dbReference type="ARBA" id="ARBA00023136"/>
    </source>
</evidence>
<comment type="subcellular location">
    <subcellularLocation>
        <location evidence="1">Membrane</location>
        <topology evidence="1">Multi-pass membrane protein</topology>
    </subcellularLocation>
</comment>
<evidence type="ECO:0000256" key="5">
    <source>
        <dbReference type="SAM" id="Phobius"/>
    </source>
</evidence>
<feature type="transmembrane region" description="Helical" evidence="5">
    <location>
        <begin position="359"/>
        <end position="379"/>
    </location>
</feature>
<feature type="transmembrane region" description="Helical" evidence="5">
    <location>
        <begin position="292"/>
        <end position="310"/>
    </location>
</feature>
<dbReference type="InterPro" id="IPR052556">
    <property type="entry name" value="PolySynth_Transporter"/>
</dbReference>
<feature type="transmembrane region" description="Helical" evidence="5">
    <location>
        <begin position="250"/>
        <end position="271"/>
    </location>
</feature>
<evidence type="ECO:0000256" key="2">
    <source>
        <dbReference type="ARBA" id="ARBA00022692"/>
    </source>
</evidence>
<evidence type="ECO:0000313" key="6">
    <source>
        <dbReference type="EMBL" id="RGV68720.1"/>
    </source>
</evidence>
<evidence type="ECO:0000256" key="1">
    <source>
        <dbReference type="ARBA" id="ARBA00004141"/>
    </source>
</evidence>
<feature type="transmembrane region" description="Helical" evidence="5">
    <location>
        <begin position="442"/>
        <end position="466"/>
    </location>
</feature>
<feature type="transmembrane region" description="Helical" evidence="5">
    <location>
        <begin position="147"/>
        <end position="166"/>
    </location>
</feature>
<feature type="transmembrane region" description="Helical" evidence="5">
    <location>
        <begin position="322"/>
        <end position="347"/>
    </location>
</feature>
<dbReference type="RefSeq" id="WP_118019757.1">
    <property type="nucleotide sequence ID" value="NZ_JAQEBA010000027.1"/>
</dbReference>
<comment type="caution">
    <text evidence="6">The sequence shown here is derived from an EMBL/GenBank/DDBJ whole genome shotgun (WGS) entry which is preliminary data.</text>
</comment>
<feature type="transmembrane region" description="Helical" evidence="5">
    <location>
        <begin position="172"/>
        <end position="194"/>
    </location>
</feature>
<organism evidence="6 7">
    <name type="scientific">Enterocloster bolteae</name>
    <dbReference type="NCBI Taxonomy" id="208479"/>
    <lineage>
        <taxon>Bacteria</taxon>
        <taxon>Bacillati</taxon>
        <taxon>Bacillota</taxon>
        <taxon>Clostridia</taxon>
        <taxon>Lachnospirales</taxon>
        <taxon>Lachnospiraceae</taxon>
        <taxon>Enterocloster</taxon>
    </lineage>
</organism>
<dbReference type="Proteomes" id="UP000284543">
    <property type="component" value="Unassembled WGS sequence"/>
</dbReference>
<feature type="transmembrane region" description="Helical" evidence="5">
    <location>
        <begin position="45"/>
        <end position="68"/>
    </location>
</feature>
<sequence>MKSNKKSIKFNLIMNMLLTTSAFVFPLITFPYISRVLQPEGNGKIAFANSIITYFSMFALLGIPTYGIRACAQVRDDKKLLSKTVQEIWIINAVTTLIAYLIFLVALFCVPRLKEERILMLVCSMSLFLNLIAMEWLYKALECYSYITMRSLAFKVLAVILMFLLVKKKDDYVIYAGITVLANTGYGIFNFLNLKRHIAFEHFLSYDIKRHLKPVLIFFAMSVAVTIYSNLDITMLGFMRDDTEVGYYDVAIKIKVILVNVVTSLGAVLLPRTSYYIEKKMEKEFWAVSAKALEFVTALSIPLTMGFIVMSKQCILLLSGEAYLPSVLPMCIIMPTLILIGASNVLGIQMLVPLGKEQIVLYSEVTGAIVDVILNAILIPQYGASGAAVGTLIAELVVLGVQIAALKTEALVVIKKVQIAKIGVAVFMATVFLVFVRDNINLTLFPLLTVSFGGYIFIYGGILLVLKETVVSEVAKTIRGKILNIVGFRD</sequence>
<dbReference type="AlphaFoldDB" id="A0A412YT12"/>
<feature type="transmembrane region" description="Helical" evidence="5">
    <location>
        <begin position="385"/>
        <end position="406"/>
    </location>
</feature>
<dbReference type="GO" id="GO:0016020">
    <property type="term" value="C:membrane"/>
    <property type="evidence" value="ECO:0007669"/>
    <property type="project" value="UniProtKB-SubCell"/>
</dbReference>
<dbReference type="EMBL" id="QRZM01000028">
    <property type="protein sequence ID" value="RGV68720.1"/>
    <property type="molecule type" value="Genomic_DNA"/>
</dbReference>
<protein>
    <submittedName>
        <fullName evidence="6">Flippase</fullName>
    </submittedName>
</protein>
<dbReference type="CDD" id="cd13128">
    <property type="entry name" value="MATE_Wzx_like"/>
    <property type="match status" value="1"/>
</dbReference>
<proteinExistence type="predicted"/>
<evidence type="ECO:0000313" key="7">
    <source>
        <dbReference type="Proteomes" id="UP000284543"/>
    </source>
</evidence>
<reference evidence="6 7" key="1">
    <citation type="submission" date="2018-08" db="EMBL/GenBank/DDBJ databases">
        <title>A genome reference for cultivated species of the human gut microbiota.</title>
        <authorList>
            <person name="Zou Y."/>
            <person name="Xue W."/>
            <person name="Luo G."/>
        </authorList>
    </citation>
    <scope>NUCLEOTIDE SEQUENCE [LARGE SCALE GENOMIC DNA]</scope>
    <source>
        <strain evidence="6 7">AF14-18</strain>
    </source>
</reference>
<keyword evidence="2 5" id="KW-0812">Transmembrane</keyword>
<feature type="transmembrane region" description="Helical" evidence="5">
    <location>
        <begin position="418"/>
        <end position="436"/>
    </location>
</feature>
<dbReference type="PANTHER" id="PTHR43424:SF1">
    <property type="entry name" value="LOCUS PUTATIVE PROTEIN 1-RELATED"/>
    <property type="match status" value="1"/>
</dbReference>
<keyword evidence="4 5" id="KW-0472">Membrane</keyword>
<gene>
    <name evidence="6" type="ORF">DWW02_29060</name>
</gene>
<accession>A0A412YT12</accession>
<feature type="transmembrane region" description="Helical" evidence="5">
    <location>
        <begin position="89"/>
        <end position="113"/>
    </location>
</feature>